<keyword evidence="6" id="KW-0732">Signal</keyword>
<evidence type="ECO:0000259" key="17">
    <source>
        <dbReference type="Pfam" id="PF20628"/>
    </source>
</evidence>
<dbReference type="InterPro" id="IPR006313">
    <property type="entry name" value="EfeB/EfeN"/>
</dbReference>
<evidence type="ECO:0000256" key="15">
    <source>
        <dbReference type="RuleBase" id="RU365017"/>
    </source>
</evidence>
<dbReference type="GO" id="GO:0046872">
    <property type="term" value="F:metal ion binding"/>
    <property type="evidence" value="ECO:0007669"/>
    <property type="project" value="UniProtKB-KW"/>
</dbReference>
<dbReference type="GO" id="GO:0004601">
    <property type="term" value="F:peroxidase activity"/>
    <property type="evidence" value="ECO:0007669"/>
    <property type="project" value="UniProtKB-KW"/>
</dbReference>
<evidence type="ECO:0000256" key="5">
    <source>
        <dbReference type="ARBA" id="ARBA00022723"/>
    </source>
</evidence>
<dbReference type="GO" id="GO:0033212">
    <property type="term" value="P:iron import into cell"/>
    <property type="evidence" value="ECO:0007669"/>
    <property type="project" value="InterPro"/>
</dbReference>
<evidence type="ECO:0000256" key="2">
    <source>
        <dbReference type="ARBA" id="ARBA00005365"/>
    </source>
</evidence>
<protein>
    <recommendedName>
        <fullName evidence="10 15">Deferrochelatase</fullName>
        <ecNumber evidence="15">1.11.1.-</ecNumber>
    </recommendedName>
    <alternativeName>
        <fullName evidence="11 15">Peroxidase EfeB</fullName>
    </alternativeName>
</protein>
<evidence type="ECO:0000256" key="8">
    <source>
        <dbReference type="ARBA" id="ARBA00023004"/>
    </source>
</evidence>
<dbReference type="AlphaFoldDB" id="A0A1H6CRE0"/>
<dbReference type="EMBL" id="FNVQ01000004">
    <property type="protein sequence ID" value="SEG75327.1"/>
    <property type="molecule type" value="Genomic_DNA"/>
</dbReference>
<dbReference type="GO" id="GO:0004325">
    <property type="term" value="F:ferrochelatase activity"/>
    <property type="evidence" value="ECO:0007669"/>
    <property type="project" value="UniProtKB-EC"/>
</dbReference>
<comment type="cofactor">
    <cofactor evidence="13 15">
        <name>heme b</name>
        <dbReference type="ChEBI" id="CHEBI:60344"/>
    </cofactor>
    <text evidence="13 15">Binds 1 heme b (iron(II)-protoporphyrin IX) group non-covalently per subunit.</text>
</comment>
<dbReference type="NCBIfam" id="TIGR01413">
    <property type="entry name" value="Dyp_perox_fam"/>
    <property type="match status" value="1"/>
</dbReference>
<keyword evidence="5 13" id="KW-0479">Metal-binding</keyword>
<feature type="binding site" evidence="13">
    <location>
        <position position="366"/>
    </location>
    <ligand>
        <name>heme b</name>
        <dbReference type="ChEBI" id="CHEBI:60344"/>
    </ligand>
</feature>
<evidence type="ECO:0000256" key="11">
    <source>
        <dbReference type="ARBA" id="ARBA00033775"/>
    </source>
</evidence>
<dbReference type="InterPro" id="IPR006314">
    <property type="entry name" value="Dyp_peroxidase"/>
</dbReference>
<evidence type="ECO:0000256" key="13">
    <source>
        <dbReference type="PIRSR" id="PIRSR606313-1"/>
    </source>
</evidence>
<keyword evidence="9" id="KW-0456">Lyase</keyword>
<accession>A0A1H6CRE0</accession>
<evidence type="ECO:0000313" key="18">
    <source>
        <dbReference type="EMBL" id="SEG75327.1"/>
    </source>
</evidence>
<reference evidence="18 19" key="1">
    <citation type="submission" date="2016-10" db="EMBL/GenBank/DDBJ databases">
        <authorList>
            <person name="de Groot N.N."/>
        </authorList>
    </citation>
    <scope>NUCLEOTIDE SEQUENCE [LARGE SCALE GENOMIC DNA]</scope>
    <source>
        <strain evidence="18 19">DSM 22012</strain>
    </source>
</reference>
<feature type="binding site" evidence="13">
    <location>
        <begin position="353"/>
        <end position="355"/>
    </location>
    <ligand>
        <name>heme b</name>
        <dbReference type="ChEBI" id="CHEBI:60344"/>
    </ligand>
</feature>
<dbReference type="GO" id="GO:0005829">
    <property type="term" value="C:cytosol"/>
    <property type="evidence" value="ECO:0007669"/>
    <property type="project" value="TreeGrafter"/>
</dbReference>
<dbReference type="EC" id="1.11.1.-" evidence="15"/>
<dbReference type="NCBIfam" id="TIGR01409">
    <property type="entry name" value="TAT_signal_seq"/>
    <property type="match status" value="1"/>
</dbReference>
<gene>
    <name evidence="18" type="ORF">SAMN05444390_10445</name>
</gene>
<proteinExistence type="inferred from homology"/>
<comment type="subunit">
    <text evidence="15">Homodimer. Part of a ferrous iron transporter composed of EfeU, EfeO and EfeB.</text>
</comment>
<dbReference type="Pfam" id="PF20628">
    <property type="entry name" value="Dyp_perox_C"/>
    <property type="match status" value="1"/>
</dbReference>
<sequence>MSCPFHGLFRRERSKNNADSSLQRTQHERRSLLKGIGALGGAFALGGSHPAMAAGSTVSQSKEDAEYTSRQMKQPFYGEHQSGILNPPPASAALIAFDVLAWDKNELTRLFKILTERCAFLTQGGEPPTKGEKFPPLDSGIVGTYVHPDNLTITVALGDSLFDERFGLGSVKPKHLQPMNRFPNDALDADWCHGDLLLQICANSQETVLHAMRDIIKHTPSLLSVRWRRDGFISNHVAATAGKETPINLLGFKDGTVNPNTRDKAEANRIILVSDQHDEPAWAQGGSYMAVRLIRFFVEQWDRTPLQEQEAVFGRDRESGAPLGMKHEHDIPDYSQDPEGKQVPLDSHMRLANPRTPGFEKHQLLRRAYNYSDAISASGQLDMGLLFICYQADLDAGFITVQKRLNGEPLEEYIKPLGGGYFFALPGVSKPGEYFAQALLENS</sequence>
<dbReference type="PANTHER" id="PTHR30521">
    <property type="entry name" value="DEFERROCHELATASE/PEROXIDASE"/>
    <property type="match status" value="1"/>
</dbReference>
<evidence type="ECO:0000256" key="12">
    <source>
        <dbReference type="ARBA" id="ARBA00048856"/>
    </source>
</evidence>
<dbReference type="SUPFAM" id="SSF54909">
    <property type="entry name" value="Dimeric alpha+beta barrel"/>
    <property type="match status" value="1"/>
</dbReference>
<evidence type="ECO:0000256" key="9">
    <source>
        <dbReference type="ARBA" id="ARBA00023239"/>
    </source>
</evidence>
<dbReference type="Proteomes" id="UP000236745">
    <property type="component" value="Unassembled WGS sequence"/>
</dbReference>
<dbReference type="PROSITE" id="PS51318">
    <property type="entry name" value="TAT"/>
    <property type="match status" value="1"/>
</dbReference>
<evidence type="ECO:0000259" key="16">
    <source>
        <dbReference type="Pfam" id="PF04261"/>
    </source>
</evidence>
<dbReference type="OrthoDB" id="9781066at2"/>
<evidence type="ECO:0000256" key="6">
    <source>
        <dbReference type="ARBA" id="ARBA00022729"/>
    </source>
</evidence>
<dbReference type="InterPro" id="IPR011008">
    <property type="entry name" value="Dimeric_a/b-barrel"/>
</dbReference>
<keyword evidence="7 15" id="KW-0560">Oxidoreductase</keyword>
<comment type="catalytic activity">
    <reaction evidence="12">
        <text>heme b + 2 H(+) = protoporphyrin IX + Fe(2+)</text>
        <dbReference type="Rhea" id="RHEA:22584"/>
        <dbReference type="ChEBI" id="CHEBI:15378"/>
        <dbReference type="ChEBI" id="CHEBI:29033"/>
        <dbReference type="ChEBI" id="CHEBI:57306"/>
        <dbReference type="ChEBI" id="CHEBI:60344"/>
        <dbReference type="EC" id="4.98.1.1"/>
    </reaction>
    <physiologicalReaction direction="left-to-right" evidence="12">
        <dbReference type="Rhea" id="RHEA:22585"/>
    </physiologicalReaction>
</comment>
<feature type="domain" description="Dyp-type peroxidase C-terminal" evidence="17">
    <location>
        <begin position="245"/>
        <end position="428"/>
    </location>
</feature>
<dbReference type="PROSITE" id="PS51404">
    <property type="entry name" value="DYP_PEROXIDASE"/>
    <property type="match status" value="1"/>
</dbReference>
<keyword evidence="15" id="KW-0574">Periplasm</keyword>
<dbReference type="InterPro" id="IPR019546">
    <property type="entry name" value="TAT_signal_bac_arc"/>
</dbReference>
<dbReference type="InterPro" id="IPR048328">
    <property type="entry name" value="Dyp_perox_C"/>
</dbReference>
<dbReference type="GO" id="GO:0020037">
    <property type="term" value="F:heme binding"/>
    <property type="evidence" value="ECO:0007669"/>
    <property type="project" value="InterPro"/>
</dbReference>
<keyword evidence="4 13" id="KW-0349">Heme</keyword>
<comment type="similarity">
    <text evidence="2">Belongs to the DyP-type peroxidase family. EfeB subfamily.</text>
</comment>
<comment type="function">
    <text evidence="15">Involved in the recovery of exogenous heme iron. Extracts iron from heme while preserving the protoporphyrin ring intact.</text>
</comment>
<dbReference type="GO" id="GO:0030313">
    <property type="term" value="C:cell envelope"/>
    <property type="evidence" value="ECO:0007669"/>
    <property type="project" value="UniProtKB-SubCell"/>
</dbReference>
<feature type="domain" description="Dyp-type peroxidase N-terminal" evidence="16">
    <location>
        <begin position="81"/>
        <end position="232"/>
    </location>
</feature>
<evidence type="ECO:0000256" key="1">
    <source>
        <dbReference type="ARBA" id="ARBA00004196"/>
    </source>
</evidence>
<evidence type="ECO:0000256" key="3">
    <source>
        <dbReference type="ARBA" id="ARBA00022559"/>
    </source>
</evidence>
<evidence type="ECO:0000313" key="19">
    <source>
        <dbReference type="Proteomes" id="UP000236745"/>
    </source>
</evidence>
<dbReference type="PANTHER" id="PTHR30521:SF4">
    <property type="entry name" value="DEFERROCHELATASE"/>
    <property type="match status" value="1"/>
</dbReference>
<dbReference type="GO" id="GO:0042597">
    <property type="term" value="C:periplasmic space"/>
    <property type="evidence" value="ECO:0007669"/>
    <property type="project" value="UniProtKB-SubCell"/>
</dbReference>
<name>A0A1H6CRE0_9GAMM</name>
<organism evidence="18 19">
    <name type="scientific">Marinobacterium lutimaris</name>
    <dbReference type="NCBI Taxonomy" id="568106"/>
    <lineage>
        <taxon>Bacteria</taxon>
        <taxon>Pseudomonadati</taxon>
        <taxon>Pseudomonadota</taxon>
        <taxon>Gammaproteobacteria</taxon>
        <taxon>Oceanospirillales</taxon>
        <taxon>Oceanospirillaceae</taxon>
        <taxon>Marinobacterium</taxon>
    </lineage>
</organism>
<keyword evidence="8 13" id="KW-0408">Iron</keyword>
<evidence type="ECO:0000256" key="10">
    <source>
        <dbReference type="ARBA" id="ARBA00033771"/>
    </source>
</evidence>
<dbReference type="NCBIfam" id="TIGR01412">
    <property type="entry name" value="tat_substr_1"/>
    <property type="match status" value="1"/>
</dbReference>
<evidence type="ECO:0000256" key="4">
    <source>
        <dbReference type="ARBA" id="ARBA00022617"/>
    </source>
</evidence>
<dbReference type="RefSeq" id="WP_104004451.1">
    <property type="nucleotide sequence ID" value="NZ_FNVQ01000004.1"/>
</dbReference>
<keyword evidence="19" id="KW-1185">Reference proteome</keyword>
<evidence type="ECO:0000256" key="7">
    <source>
        <dbReference type="ARBA" id="ARBA00023002"/>
    </source>
</evidence>
<dbReference type="Pfam" id="PF04261">
    <property type="entry name" value="Dyp_perox_N"/>
    <property type="match status" value="1"/>
</dbReference>
<evidence type="ECO:0000256" key="14">
    <source>
        <dbReference type="PIRSR" id="PIRSR606313-2"/>
    </source>
</evidence>
<feature type="binding site" evidence="13">
    <location>
        <position position="348"/>
    </location>
    <ligand>
        <name>heme b</name>
        <dbReference type="ChEBI" id="CHEBI:60344"/>
    </ligand>
</feature>
<feature type="binding site" evidence="14">
    <location>
        <position position="315"/>
    </location>
    <ligand>
        <name>protoporphyrin IX</name>
        <dbReference type="ChEBI" id="CHEBI:57306"/>
    </ligand>
</feature>
<dbReference type="InterPro" id="IPR048327">
    <property type="entry name" value="Dyp_perox_N"/>
</dbReference>
<comment type="subcellular location">
    <subcellularLocation>
        <location evidence="1">Cell envelope</location>
    </subcellularLocation>
    <subcellularLocation>
        <location evidence="15">Periplasm</location>
    </subcellularLocation>
</comment>
<keyword evidence="3 15" id="KW-0575">Peroxidase</keyword>
<dbReference type="InterPro" id="IPR006311">
    <property type="entry name" value="TAT_signal"/>
</dbReference>